<keyword evidence="2" id="KW-1185">Reference proteome</keyword>
<dbReference type="KEGG" id="srho:HH216_05815"/>
<dbReference type="EMBL" id="CP051677">
    <property type="protein sequence ID" value="QJD77991.1"/>
    <property type="molecule type" value="Genomic_DNA"/>
</dbReference>
<name>A0A7L5DKG4_9BACT</name>
<accession>A0A7L5DKG4</accession>
<organism evidence="1 2">
    <name type="scientific">Spirosoma rhododendri</name>
    <dbReference type="NCBI Taxonomy" id="2728024"/>
    <lineage>
        <taxon>Bacteria</taxon>
        <taxon>Pseudomonadati</taxon>
        <taxon>Bacteroidota</taxon>
        <taxon>Cytophagia</taxon>
        <taxon>Cytophagales</taxon>
        <taxon>Cytophagaceae</taxon>
        <taxon>Spirosoma</taxon>
    </lineage>
</organism>
<dbReference type="RefSeq" id="WP_169549935.1">
    <property type="nucleotide sequence ID" value="NZ_CP051677.1"/>
</dbReference>
<evidence type="ECO:0000313" key="2">
    <source>
        <dbReference type="Proteomes" id="UP000501128"/>
    </source>
</evidence>
<dbReference type="InterPro" id="IPR027056">
    <property type="entry name" value="Gluconate_2DH_su3"/>
</dbReference>
<sequence>MDYHYPAGTVRDLLATDAVTDATRQALTERLEQQPRQPTFFSADEFKLLTCITNRLLPQDDSVGRIDIAGAIDERLTNNKSDGWRYDSMPNDREAYQLGLKATDESAVALYGAPFCDLPVEQQDEVLNAVQAGTPPGVTWQQVPAGRFFEETFAEVVNAYYSHPLGQEEIGYVGMADVPTWQQLKLNELETREPRPID</sequence>
<dbReference type="AlphaFoldDB" id="A0A7L5DKG4"/>
<dbReference type="Pfam" id="PF13618">
    <property type="entry name" value="Gluconate_2-dh3"/>
    <property type="match status" value="1"/>
</dbReference>
<dbReference type="Proteomes" id="UP000501128">
    <property type="component" value="Chromosome"/>
</dbReference>
<evidence type="ECO:0000313" key="1">
    <source>
        <dbReference type="EMBL" id="QJD77991.1"/>
    </source>
</evidence>
<gene>
    <name evidence="1" type="ORF">HH216_05815</name>
</gene>
<reference evidence="1 2" key="1">
    <citation type="submission" date="2020-04" db="EMBL/GenBank/DDBJ databases">
        <title>Genome sequencing of novel species.</title>
        <authorList>
            <person name="Heo J."/>
            <person name="Kim S.-J."/>
            <person name="Kim J.-S."/>
            <person name="Hong S.-B."/>
            <person name="Kwon S.-W."/>
        </authorList>
    </citation>
    <scope>NUCLEOTIDE SEQUENCE [LARGE SCALE GENOMIC DNA]</scope>
    <source>
        <strain evidence="1 2">CJU-R4</strain>
    </source>
</reference>
<protein>
    <submittedName>
        <fullName evidence="1">Gluconate 2-dehydrogenase subunit 3 family protein</fullName>
    </submittedName>
</protein>
<proteinExistence type="predicted"/>